<dbReference type="PANTHER" id="PTHR46847:SF1">
    <property type="entry name" value="D-ALLOSE-BINDING PERIPLASMIC PROTEIN-RELATED"/>
    <property type="match status" value="1"/>
</dbReference>
<keyword evidence="3" id="KW-0732">Signal</keyword>
<name>A0ABR5AKN0_9BACL</name>
<sequence>MHKRTLLISVLLVLAAGLFAVYGVETLRMSGGKTRQIAVIMKSGDIRSEFWQTFGEGVKAAAKRFDVNAEIAGPLSESDADGQIKAVNEAIAKKPDAIVLAATDEAKLKPSVDKIKKAGIKLVSVDTASNAGATESVIATDQTEAGKRAGLHLAGQLTANASKAFILKSANGAAEAAEREEGVRAALSGSPQAEYIGTFTSEGTEDRAYETAKLLLASHSDVKGIVCLNEKMTLGAARAIKEKALTGEIKLIGFDSSIYIVKLLEEGVVQATVVQKPFNMGFLSIKSAVQLLSGIKANPKQYVESLVITKDNMYSQQNQQLLFPIVER</sequence>
<proteinExistence type="inferred from homology"/>
<evidence type="ECO:0000259" key="4">
    <source>
        <dbReference type="Pfam" id="PF13407"/>
    </source>
</evidence>
<dbReference type="Pfam" id="PF13407">
    <property type="entry name" value="Peripla_BP_4"/>
    <property type="match status" value="1"/>
</dbReference>
<dbReference type="InterPro" id="IPR028082">
    <property type="entry name" value="Peripla_BP_I"/>
</dbReference>
<keyword evidence="6" id="KW-1185">Reference proteome</keyword>
<reference evidence="5 6" key="1">
    <citation type="submission" date="2014-12" db="EMBL/GenBank/DDBJ databases">
        <title>Draft genome sequence of Paenibacillus kamchatkensis strain B-2647.</title>
        <authorList>
            <person name="Karlyshev A.V."/>
            <person name="Kudryashova E.B."/>
        </authorList>
    </citation>
    <scope>NUCLEOTIDE SEQUENCE [LARGE SCALE GENOMIC DNA]</scope>
    <source>
        <strain evidence="5 6">VKM B-2647</strain>
    </source>
</reference>
<organism evidence="5 6">
    <name type="scientific">Gordoniibacillus kamchatkensis</name>
    <dbReference type="NCBI Taxonomy" id="1590651"/>
    <lineage>
        <taxon>Bacteria</taxon>
        <taxon>Bacillati</taxon>
        <taxon>Bacillota</taxon>
        <taxon>Bacilli</taxon>
        <taxon>Bacillales</taxon>
        <taxon>Paenibacillaceae</taxon>
        <taxon>Gordoniibacillus</taxon>
    </lineage>
</organism>
<protein>
    <recommendedName>
        <fullName evidence="4">Periplasmic binding protein domain-containing protein</fullName>
    </recommendedName>
</protein>
<evidence type="ECO:0000256" key="2">
    <source>
        <dbReference type="ARBA" id="ARBA00007639"/>
    </source>
</evidence>
<comment type="subcellular location">
    <subcellularLocation>
        <location evidence="1">Cell envelope</location>
    </subcellularLocation>
</comment>
<dbReference type="EMBL" id="JXAK01000008">
    <property type="protein sequence ID" value="KIL41559.1"/>
    <property type="molecule type" value="Genomic_DNA"/>
</dbReference>
<gene>
    <name evidence="5" type="ORF">SD70_06790</name>
</gene>
<dbReference type="RefSeq" id="WP_041046843.1">
    <property type="nucleotide sequence ID" value="NZ_JXAK01000008.1"/>
</dbReference>
<evidence type="ECO:0000313" key="5">
    <source>
        <dbReference type="EMBL" id="KIL41559.1"/>
    </source>
</evidence>
<evidence type="ECO:0000256" key="1">
    <source>
        <dbReference type="ARBA" id="ARBA00004196"/>
    </source>
</evidence>
<evidence type="ECO:0000313" key="6">
    <source>
        <dbReference type="Proteomes" id="UP000031967"/>
    </source>
</evidence>
<dbReference type="InterPro" id="IPR025997">
    <property type="entry name" value="SBP_2_dom"/>
</dbReference>
<comment type="caution">
    <text evidence="5">The sequence shown here is derived from an EMBL/GenBank/DDBJ whole genome shotgun (WGS) entry which is preliminary data.</text>
</comment>
<evidence type="ECO:0000256" key="3">
    <source>
        <dbReference type="ARBA" id="ARBA00022729"/>
    </source>
</evidence>
<feature type="domain" description="Periplasmic binding protein" evidence="4">
    <location>
        <begin position="37"/>
        <end position="294"/>
    </location>
</feature>
<dbReference type="SUPFAM" id="SSF53822">
    <property type="entry name" value="Periplasmic binding protein-like I"/>
    <property type="match status" value="1"/>
</dbReference>
<dbReference type="Gene3D" id="3.40.50.2300">
    <property type="match status" value="2"/>
</dbReference>
<dbReference type="PANTHER" id="PTHR46847">
    <property type="entry name" value="D-ALLOSE-BINDING PERIPLASMIC PROTEIN-RELATED"/>
    <property type="match status" value="1"/>
</dbReference>
<dbReference type="Proteomes" id="UP000031967">
    <property type="component" value="Unassembled WGS sequence"/>
</dbReference>
<comment type="similarity">
    <text evidence="2">Belongs to the bacterial solute-binding protein 2 family.</text>
</comment>
<accession>A0ABR5AKN0</accession>